<dbReference type="OrthoDB" id="9810567at2"/>
<comment type="subunit">
    <text evidence="5">Self-interacts. Interacts with FtsZ.</text>
</comment>
<dbReference type="Pfam" id="PF14450">
    <property type="entry name" value="FtsA"/>
    <property type="match status" value="1"/>
</dbReference>
<dbReference type="PANTHER" id="PTHR32432:SF4">
    <property type="entry name" value="CELL DIVISION PROTEIN FTSA"/>
    <property type="match status" value="1"/>
</dbReference>
<dbReference type="InterPro" id="IPR050696">
    <property type="entry name" value="FtsA/MreB"/>
</dbReference>
<dbReference type="InterPro" id="IPR020823">
    <property type="entry name" value="Cell_div_FtsA"/>
</dbReference>
<reference evidence="10" key="3">
    <citation type="submission" date="2023-05" db="EMBL/GenBank/DDBJ databases">
        <title>Complete genome sequence of Agrobacterium larrymoorei CFBP5477.</title>
        <authorList>
            <person name="Yen H.-C."/>
            <person name="Chou L."/>
            <person name="Lin Y.-C."/>
            <person name="Lai E.-M."/>
            <person name="Kuo C.-H."/>
        </authorList>
    </citation>
    <scope>NUCLEOTIDE SEQUENCE</scope>
    <source>
        <strain evidence="10">CFBP5477</strain>
    </source>
</reference>
<organism evidence="8 11">
    <name type="scientific">Agrobacterium larrymoorei</name>
    <dbReference type="NCBI Taxonomy" id="160699"/>
    <lineage>
        <taxon>Bacteria</taxon>
        <taxon>Pseudomonadati</taxon>
        <taxon>Pseudomonadota</taxon>
        <taxon>Alphaproteobacteria</taxon>
        <taxon>Hyphomicrobiales</taxon>
        <taxon>Rhizobiaceae</taxon>
        <taxon>Rhizobium/Agrobacterium group</taxon>
        <taxon>Agrobacterium</taxon>
    </lineage>
</organism>
<dbReference type="PIRSF" id="PIRSF003101">
    <property type="entry name" value="FtsA"/>
    <property type="match status" value="1"/>
</dbReference>
<dbReference type="HAMAP" id="MF_02033">
    <property type="entry name" value="FtsA"/>
    <property type="match status" value="1"/>
</dbReference>
<keyword evidence="3 5" id="KW-0472">Membrane</keyword>
<comment type="subcellular location">
    <subcellularLocation>
        <location evidence="5">Cell membrane</location>
        <topology evidence="5">Peripheral membrane protein</topology>
        <orientation evidence="5">Cytoplasmic side</orientation>
    </subcellularLocation>
    <text evidence="5">Localizes to the Z ring in an FtsZ-dependent manner. Targeted to the membrane through a conserved C-terminal amphipathic helix.</text>
</comment>
<dbReference type="STRING" id="1367849.GCA_000518585_01565"/>
<keyword evidence="4 5" id="KW-0131">Cell cycle</keyword>
<keyword evidence="1 5" id="KW-1003">Cell membrane</keyword>
<protein>
    <recommendedName>
        <fullName evidence="5 6">Cell division protein FtsA</fullName>
    </recommendedName>
</protein>
<dbReference type="EMBL" id="CP072167">
    <property type="protein sequence ID" value="QYA07126.1"/>
    <property type="molecule type" value="Genomic_DNA"/>
</dbReference>
<dbReference type="PANTHER" id="PTHR32432">
    <property type="entry name" value="CELL DIVISION PROTEIN FTSA-RELATED"/>
    <property type="match status" value="1"/>
</dbReference>
<sequence length="444" mass="47047">MSFFGSSQFGLPRLKPLPSKRSHVVSVLDIGSTKVVCMIGRLTPRQESEVLPGRTHKVDVIGIGHQRSRGVKSGVIADLDALEGVVRLAVDAAERMAGLTVDSLIVNVSAGRLASDIYTASIDLGGQEVEAGDLRKVLVAASQQSLRQDRAILHSLPTGYSLDGERGIRDPLSMYGDLLGVDMHVVTAERTALKNLELCINRAHLSVEGIVATPYASGLAALVDDEVELGCAAIDMGGGTTTISVFAEGRLVHTDAIGLGGHHVTTDLARGLSTRIEDAERLKVVHGSSLANGGVDDREMIAVPPIGEDDRDQPSQVSKALVSRIIRARIEETLELIRDRIQKSGFSPIVGKRVVLTGGASQLTGLPETARRILARNVRIGRPMGVAGLPVAAKGPAFSTACGLMIYPQIADIEIHAAQSGMFSPFGMGSGRIARVGQWLKESF</sequence>
<dbReference type="GO" id="GO:0043093">
    <property type="term" value="P:FtsZ-dependent cytokinesis"/>
    <property type="evidence" value="ECO:0007669"/>
    <property type="project" value="UniProtKB-UniRule"/>
</dbReference>
<dbReference type="RefSeq" id="WP_027674391.1">
    <property type="nucleotide sequence ID" value="NZ_CP039691.1"/>
</dbReference>
<evidence type="ECO:0000313" key="8">
    <source>
        <dbReference type="EMBL" id="QCI97438.1"/>
    </source>
</evidence>
<evidence type="ECO:0000313" key="10">
    <source>
        <dbReference type="EMBL" id="WHA42136.1"/>
    </source>
</evidence>
<dbReference type="Proteomes" id="UP000298664">
    <property type="component" value="Chromosome Circular"/>
</dbReference>
<evidence type="ECO:0000313" key="9">
    <source>
        <dbReference type="EMBL" id="QYA07126.1"/>
    </source>
</evidence>
<dbReference type="Proteomes" id="UP000298545">
    <property type="component" value="Chromosome circular"/>
</dbReference>
<dbReference type="EMBL" id="CP039691">
    <property type="protein sequence ID" value="QCI97438.1"/>
    <property type="molecule type" value="Genomic_DNA"/>
</dbReference>
<dbReference type="GO" id="GO:0032153">
    <property type="term" value="C:cell division site"/>
    <property type="evidence" value="ECO:0007669"/>
    <property type="project" value="UniProtKB-UniRule"/>
</dbReference>
<dbReference type="Pfam" id="PF02491">
    <property type="entry name" value="SHS2_FTSA"/>
    <property type="match status" value="1"/>
</dbReference>
<dbReference type="NCBIfam" id="TIGR01174">
    <property type="entry name" value="ftsA"/>
    <property type="match status" value="1"/>
</dbReference>
<dbReference type="Proteomes" id="UP000826513">
    <property type="component" value="Chromosome 1"/>
</dbReference>
<dbReference type="Gene3D" id="3.30.420.40">
    <property type="match status" value="1"/>
</dbReference>
<evidence type="ECO:0000259" key="7">
    <source>
        <dbReference type="SMART" id="SM00842"/>
    </source>
</evidence>
<reference evidence="9 12" key="2">
    <citation type="submission" date="2021-03" db="EMBL/GenBank/DDBJ databases">
        <title>Rapid diversification of plasmids in a genus of pathogenic and nitrogen fixing bacteria.</title>
        <authorList>
            <person name="Weisberg A.J."/>
            <person name="Miller M."/>
            <person name="Ream W."/>
            <person name="Grunwald N.J."/>
            <person name="Chang J.H."/>
        </authorList>
    </citation>
    <scope>NUCLEOTIDE SEQUENCE [LARGE SCALE GENOMIC DNA]</scope>
    <source>
        <strain evidence="9 12">AF3.44</strain>
    </source>
</reference>
<gene>
    <name evidence="5 8" type="primary">ftsA</name>
    <name evidence="8" type="ORF">CFBP5473_05580</name>
    <name evidence="10" type="ORF">CFBP5477_005785</name>
    <name evidence="9" type="ORF">J5285_14105</name>
</gene>
<reference evidence="8 11" key="1">
    <citation type="submission" date="2019-04" db="EMBL/GenBank/DDBJ databases">
        <title>Complete genome sequence of Agrobacterium larrymoorei CFBP5473.</title>
        <authorList>
            <person name="Haryono M."/>
            <person name="Chou L."/>
            <person name="Lin Y.-C."/>
            <person name="Lai E.-M."/>
            <person name="Kuo C.-H."/>
        </authorList>
    </citation>
    <scope>NUCLEOTIDE SEQUENCE [LARGE SCALE GENOMIC DNA]</scope>
    <source>
        <strain evidence="8 11">CFBP5473</strain>
    </source>
</reference>
<dbReference type="Gene3D" id="3.30.1490.110">
    <property type="match status" value="1"/>
</dbReference>
<name>A0A4D7DMV5_9HYPH</name>
<evidence type="ECO:0000313" key="12">
    <source>
        <dbReference type="Proteomes" id="UP000826513"/>
    </source>
</evidence>
<dbReference type="InterPro" id="IPR043129">
    <property type="entry name" value="ATPase_NBD"/>
</dbReference>
<evidence type="ECO:0000256" key="5">
    <source>
        <dbReference type="HAMAP-Rule" id="MF_02033"/>
    </source>
</evidence>
<evidence type="ECO:0000313" key="11">
    <source>
        <dbReference type="Proteomes" id="UP000298545"/>
    </source>
</evidence>
<evidence type="ECO:0000256" key="2">
    <source>
        <dbReference type="ARBA" id="ARBA00022618"/>
    </source>
</evidence>
<evidence type="ECO:0000256" key="4">
    <source>
        <dbReference type="ARBA" id="ARBA00023306"/>
    </source>
</evidence>
<accession>A0A4D7DMV5</accession>
<dbReference type="KEGG" id="alf:CFBP5473_05580"/>
<dbReference type="SUPFAM" id="SSF53067">
    <property type="entry name" value="Actin-like ATPase domain"/>
    <property type="match status" value="2"/>
</dbReference>
<dbReference type="AlphaFoldDB" id="A0A4D7DMV5"/>
<comment type="similarity">
    <text evidence="5 6">Belongs to the FtsA/MreB family.</text>
</comment>
<evidence type="ECO:0000256" key="6">
    <source>
        <dbReference type="PIRNR" id="PIRNR003101"/>
    </source>
</evidence>
<dbReference type="CDD" id="cd24048">
    <property type="entry name" value="ASKHA_NBD_FtsA"/>
    <property type="match status" value="1"/>
</dbReference>
<evidence type="ECO:0000256" key="3">
    <source>
        <dbReference type="ARBA" id="ARBA00023136"/>
    </source>
</evidence>
<proteinExistence type="inferred from homology"/>
<keyword evidence="2 5" id="KW-0132">Cell division</keyword>
<comment type="function">
    <text evidence="5 6">Cell division protein that is involved in the assembly of the Z ring. May serve as a membrane anchor for the Z ring.</text>
</comment>
<keyword evidence="12" id="KW-1185">Reference proteome</keyword>
<dbReference type="SMART" id="SM00842">
    <property type="entry name" value="FtsA"/>
    <property type="match status" value="1"/>
</dbReference>
<dbReference type="EMBL" id="CP124733">
    <property type="protein sequence ID" value="WHA42136.1"/>
    <property type="molecule type" value="Genomic_DNA"/>
</dbReference>
<dbReference type="InterPro" id="IPR003494">
    <property type="entry name" value="SHS2_FtsA"/>
</dbReference>
<dbReference type="GO" id="GO:0009898">
    <property type="term" value="C:cytoplasmic side of plasma membrane"/>
    <property type="evidence" value="ECO:0007669"/>
    <property type="project" value="UniProtKB-UniRule"/>
</dbReference>
<evidence type="ECO:0000256" key="1">
    <source>
        <dbReference type="ARBA" id="ARBA00022475"/>
    </source>
</evidence>
<feature type="domain" description="SHS2" evidence="7">
    <location>
        <begin position="25"/>
        <end position="221"/>
    </location>
</feature>